<dbReference type="GO" id="GO:0046872">
    <property type="term" value="F:metal ion binding"/>
    <property type="evidence" value="ECO:0007669"/>
    <property type="project" value="UniProtKB-KW"/>
</dbReference>
<reference evidence="9 10" key="1">
    <citation type="submission" date="2019-06" db="EMBL/GenBank/DDBJ databases">
        <title>Complete genome sequence of Helicobacter suis SNTW101c.</title>
        <authorList>
            <person name="Rimbara E."/>
            <person name="Suzuki M."/>
            <person name="Matsui H."/>
            <person name="Nakamura M."/>
            <person name="Mori S."/>
            <person name="Shibayama K."/>
        </authorList>
    </citation>
    <scope>NUCLEOTIDE SEQUENCE [LARGE SCALE GENOMIC DNA]</scope>
    <source>
        <strain evidence="9 10">SNTW101c</strain>
    </source>
</reference>
<dbReference type="InterPro" id="IPR013785">
    <property type="entry name" value="Aldolase_TIM"/>
</dbReference>
<evidence type="ECO:0000256" key="5">
    <source>
        <dbReference type="ARBA" id="ARBA00023004"/>
    </source>
</evidence>
<dbReference type="SFLD" id="SFLDG01066">
    <property type="entry name" value="organic_radical-activating_enz"/>
    <property type="match status" value="1"/>
</dbReference>
<dbReference type="PANTHER" id="PTHR30352:SF2">
    <property type="entry name" value="ANAEROBIC RIBONUCLEOSIDE-TRIPHOSPHATE REDUCTASE-ACTIVATING PROTEIN"/>
    <property type="match status" value="1"/>
</dbReference>
<dbReference type="RefSeq" id="WP_006564184.1">
    <property type="nucleotide sequence ID" value="NZ_AP019774.1"/>
</dbReference>
<protein>
    <recommendedName>
        <fullName evidence="7">Anaerobic ribonucleoside-triphosphate reductase-activating protein</fullName>
        <ecNumber evidence="7">1.97.1.-</ecNumber>
    </recommendedName>
</protein>
<keyword evidence="4" id="KW-0479">Metal-binding</keyword>
<gene>
    <name evidence="8" type="ORF">NHP190020_00410</name>
    <name evidence="9" type="ORF">SNTW_00410</name>
</gene>
<evidence type="ECO:0000256" key="1">
    <source>
        <dbReference type="ARBA" id="ARBA00001966"/>
    </source>
</evidence>
<organism evidence="9 10">
    <name type="scientific">Helicobacter suis</name>
    <dbReference type="NCBI Taxonomy" id="104628"/>
    <lineage>
        <taxon>Bacteria</taxon>
        <taxon>Pseudomonadati</taxon>
        <taxon>Campylobacterota</taxon>
        <taxon>Epsilonproteobacteria</taxon>
        <taxon>Campylobacterales</taxon>
        <taxon>Helicobacteraceae</taxon>
        <taxon>Helicobacter</taxon>
    </lineage>
</organism>
<dbReference type="InterPro" id="IPR012837">
    <property type="entry name" value="NrdG"/>
</dbReference>
<evidence type="ECO:0000313" key="8">
    <source>
        <dbReference type="EMBL" id="BCD45002.1"/>
    </source>
</evidence>
<keyword evidence="5" id="KW-0408">Iron</keyword>
<evidence type="ECO:0000256" key="6">
    <source>
        <dbReference type="ARBA" id="ARBA00023014"/>
    </source>
</evidence>
<dbReference type="Gene3D" id="3.20.20.70">
    <property type="entry name" value="Aldolase class I"/>
    <property type="match status" value="1"/>
</dbReference>
<dbReference type="SFLD" id="SFLDF00299">
    <property type="entry name" value="anaerobic_ribonucleoside-triph"/>
    <property type="match status" value="1"/>
</dbReference>
<evidence type="ECO:0000256" key="7">
    <source>
        <dbReference type="PIRNR" id="PIRNR000368"/>
    </source>
</evidence>
<dbReference type="Proteomes" id="UP000317935">
    <property type="component" value="Chromosome"/>
</dbReference>
<dbReference type="SFLD" id="SFLDS00029">
    <property type="entry name" value="Radical_SAM"/>
    <property type="match status" value="1"/>
</dbReference>
<dbReference type="InterPro" id="IPR058240">
    <property type="entry name" value="rSAM_sf"/>
</dbReference>
<evidence type="ECO:0000256" key="2">
    <source>
        <dbReference type="ARBA" id="ARBA00022485"/>
    </source>
</evidence>
<evidence type="ECO:0000313" key="11">
    <source>
        <dbReference type="Proteomes" id="UP000509742"/>
    </source>
</evidence>
<dbReference type="PANTHER" id="PTHR30352">
    <property type="entry name" value="PYRUVATE FORMATE-LYASE-ACTIVATING ENZYME"/>
    <property type="match status" value="1"/>
</dbReference>
<dbReference type="SFLD" id="SFLDG01063">
    <property type="entry name" value="activating_enzymes__group_1"/>
    <property type="match status" value="1"/>
</dbReference>
<comment type="cofactor">
    <cofactor evidence="1">
        <name>[4Fe-4S] cluster</name>
        <dbReference type="ChEBI" id="CHEBI:49883"/>
    </cofactor>
</comment>
<dbReference type="AlphaFoldDB" id="A0A6J4CVG2"/>
<keyword evidence="6" id="KW-0411">Iron-sulfur</keyword>
<dbReference type="PIRSF" id="PIRSF000368">
    <property type="entry name" value="NrdG"/>
    <property type="match status" value="1"/>
</dbReference>
<dbReference type="OrthoDB" id="9782387at2"/>
<evidence type="ECO:0000313" key="9">
    <source>
        <dbReference type="EMBL" id="BCD69396.1"/>
    </source>
</evidence>
<dbReference type="SUPFAM" id="SSF102114">
    <property type="entry name" value="Radical SAM enzymes"/>
    <property type="match status" value="1"/>
</dbReference>
<dbReference type="GeneID" id="56927896"/>
<evidence type="ECO:0000256" key="4">
    <source>
        <dbReference type="ARBA" id="ARBA00022723"/>
    </source>
</evidence>
<dbReference type="EC" id="1.97.1.-" evidence="7"/>
<dbReference type="Proteomes" id="UP000509742">
    <property type="component" value="Chromosome"/>
</dbReference>
<proteinExistence type="inferred from homology"/>
<comment type="similarity">
    <text evidence="7">Belongs to the organic radical-activating enzymes family.</text>
</comment>
<dbReference type="EMBL" id="AP019774">
    <property type="protein sequence ID" value="BCD69396.1"/>
    <property type="molecule type" value="Genomic_DNA"/>
</dbReference>
<dbReference type="Pfam" id="PF13353">
    <property type="entry name" value="Fer4_12"/>
    <property type="match status" value="1"/>
</dbReference>
<dbReference type="GO" id="GO:0051539">
    <property type="term" value="F:4 iron, 4 sulfur cluster binding"/>
    <property type="evidence" value="ECO:0007669"/>
    <property type="project" value="UniProtKB-KW"/>
</dbReference>
<sequence>MEWINLANMIDATQAEGPGLRIALWVQGCLKRCKGCCNAHLLPIKPARLVSVNELQEQIQHIYALHKDLEGITFLGGEPFLQAGALAHIASFCQHLGLSVMVFSGYLLEELQDQKFKGSSALLKSTDVLVDGEFESSKIETRRNWVGSTNQRFHYLSNRYNSSIETMPCITNEWRISLDGKILGNGLPFIWD</sequence>
<keyword evidence="3" id="KW-0949">S-adenosyl-L-methionine</keyword>
<evidence type="ECO:0000313" key="10">
    <source>
        <dbReference type="Proteomes" id="UP000317935"/>
    </source>
</evidence>
<dbReference type="InterPro" id="IPR007197">
    <property type="entry name" value="rSAM"/>
</dbReference>
<keyword evidence="2" id="KW-0004">4Fe-4S</keyword>
<comment type="function">
    <text evidence="7">Activation of anaerobic ribonucleoside-triphosphate reductase under anaerobic conditions by generation of an organic free radical, using S-adenosylmethionine and reduced flavodoxin as cosubstrates to produce 5'-deoxy-adenosine.</text>
</comment>
<dbReference type="EMBL" id="AP023036">
    <property type="protein sequence ID" value="BCD45002.1"/>
    <property type="molecule type" value="Genomic_DNA"/>
</dbReference>
<name>A0A6J4CVG2_9HELI</name>
<keyword evidence="11" id="KW-1185">Reference proteome</keyword>
<keyword evidence="7" id="KW-0560">Oxidoreductase</keyword>
<dbReference type="InterPro" id="IPR034457">
    <property type="entry name" value="Organic_radical-activating"/>
</dbReference>
<reference evidence="8 11" key="2">
    <citation type="submission" date="2020-04" db="EMBL/GenBank/DDBJ databases">
        <title>Genomic analysis of gastric non-Helicobacter pylori Helicobacters isolated in Japan.</title>
        <authorList>
            <person name="Suzuki M."/>
            <person name="Rimbara E."/>
        </authorList>
    </citation>
    <scope>NUCLEOTIDE SEQUENCE [LARGE SCALE GENOMIC DNA]</scope>
    <source>
        <strain evidence="8 11">NHP19-0020</strain>
    </source>
</reference>
<evidence type="ECO:0000256" key="3">
    <source>
        <dbReference type="ARBA" id="ARBA00022691"/>
    </source>
</evidence>
<dbReference type="GO" id="GO:0043365">
    <property type="term" value="F:[formate-C-acetyltransferase]-activating enzyme activity"/>
    <property type="evidence" value="ECO:0007669"/>
    <property type="project" value="InterPro"/>
</dbReference>
<accession>A0A6J4CVG2</accession>
<dbReference type="GO" id="GO:0004748">
    <property type="term" value="F:ribonucleoside-diphosphate reductase activity, thioredoxin disulfide as acceptor"/>
    <property type="evidence" value="ECO:0007669"/>
    <property type="project" value="TreeGrafter"/>
</dbReference>